<evidence type="ECO:0000256" key="11">
    <source>
        <dbReference type="SAM" id="MobiDB-lite"/>
    </source>
</evidence>
<dbReference type="Ensembl" id="ENSGWIT00000038219.1">
    <property type="protein sequence ID" value="ENSGWIP00000035043.1"/>
    <property type="gene ID" value="ENSGWIG00000018098.1"/>
</dbReference>
<dbReference type="Proteomes" id="UP000694680">
    <property type="component" value="Chromosome 20"/>
</dbReference>
<dbReference type="Gene3D" id="1.10.510.10">
    <property type="entry name" value="Transferase(Phosphotransferase) domain 1"/>
    <property type="match status" value="2"/>
</dbReference>
<evidence type="ECO:0000256" key="2">
    <source>
        <dbReference type="ARBA" id="ARBA00012513"/>
    </source>
</evidence>
<dbReference type="InterPro" id="IPR008271">
    <property type="entry name" value="Ser/Thr_kinase_AS"/>
</dbReference>
<name>A0A8C5GSW2_GOUWI</name>
<evidence type="ECO:0000256" key="5">
    <source>
        <dbReference type="ARBA" id="ARBA00022741"/>
    </source>
</evidence>
<feature type="domain" description="Protein kinase" evidence="12">
    <location>
        <begin position="474"/>
        <end position="735"/>
    </location>
</feature>
<dbReference type="PROSITE" id="PS50011">
    <property type="entry name" value="PROTEIN_KINASE_DOM"/>
    <property type="match status" value="2"/>
</dbReference>
<dbReference type="GO" id="GO:0007346">
    <property type="term" value="P:regulation of mitotic cell cycle"/>
    <property type="evidence" value="ECO:0007669"/>
    <property type="project" value="TreeGrafter"/>
</dbReference>
<feature type="domain" description="Protein kinase" evidence="12">
    <location>
        <begin position="163"/>
        <end position="392"/>
    </location>
</feature>
<keyword evidence="7 10" id="KW-0067">ATP-binding</keyword>
<evidence type="ECO:0000256" key="10">
    <source>
        <dbReference type="PROSITE-ProRule" id="PRU10141"/>
    </source>
</evidence>
<keyword evidence="14" id="KW-1185">Reference proteome</keyword>
<comment type="catalytic activity">
    <reaction evidence="9">
        <text>L-seryl-[protein] + ATP = O-phospho-L-seryl-[protein] + ADP + H(+)</text>
        <dbReference type="Rhea" id="RHEA:17989"/>
        <dbReference type="Rhea" id="RHEA-COMP:9863"/>
        <dbReference type="Rhea" id="RHEA-COMP:11604"/>
        <dbReference type="ChEBI" id="CHEBI:15378"/>
        <dbReference type="ChEBI" id="CHEBI:29999"/>
        <dbReference type="ChEBI" id="CHEBI:30616"/>
        <dbReference type="ChEBI" id="CHEBI:83421"/>
        <dbReference type="ChEBI" id="CHEBI:456216"/>
        <dbReference type="EC" id="2.7.11.1"/>
    </reaction>
</comment>
<keyword evidence="6" id="KW-0418">Kinase</keyword>
<evidence type="ECO:0000256" key="8">
    <source>
        <dbReference type="ARBA" id="ARBA00047899"/>
    </source>
</evidence>
<evidence type="ECO:0000256" key="6">
    <source>
        <dbReference type="ARBA" id="ARBA00022777"/>
    </source>
</evidence>
<evidence type="ECO:0000313" key="14">
    <source>
        <dbReference type="Proteomes" id="UP000694680"/>
    </source>
</evidence>
<dbReference type="Ensembl" id="ENSGWIT00000038175.1">
    <property type="protein sequence ID" value="ENSGWIP00000035002.1"/>
    <property type="gene ID" value="ENSGWIG00000018098.1"/>
</dbReference>
<dbReference type="SMART" id="SM00220">
    <property type="entry name" value="S_TKc"/>
    <property type="match status" value="2"/>
</dbReference>
<dbReference type="PROSITE" id="PS00108">
    <property type="entry name" value="PROTEIN_KINASE_ST"/>
    <property type="match status" value="2"/>
</dbReference>
<dbReference type="Gene3D" id="3.30.200.20">
    <property type="entry name" value="Phosphorylase Kinase, domain 1"/>
    <property type="match status" value="1"/>
</dbReference>
<dbReference type="InterPro" id="IPR051138">
    <property type="entry name" value="PIM_Ser/Thr_kinase"/>
</dbReference>
<dbReference type="GO" id="GO:0004674">
    <property type="term" value="F:protein serine/threonine kinase activity"/>
    <property type="evidence" value="ECO:0007669"/>
    <property type="project" value="UniProtKB-KW"/>
</dbReference>
<dbReference type="GO" id="GO:0005737">
    <property type="term" value="C:cytoplasm"/>
    <property type="evidence" value="ECO:0007669"/>
    <property type="project" value="TreeGrafter"/>
</dbReference>
<evidence type="ECO:0000259" key="12">
    <source>
        <dbReference type="PROSITE" id="PS50011"/>
    </source>
</evidence>
<keyword evidence="4" id="KW-0808">Transferase</keyword>
<evidence type="ECO:0000256" key="3">
    <source>
        <dbReference type="ARBA" id="ARBA00022527"/>
    </source>
</evidence>
<dbReference type="PANTHER" id="PTHR22984">
    <property type="entry name" value="SERINE/THREONINE-PROTEIN KINASE PIM"/>
    <property type="match status" value="1"/>
</dbReference>
<dbReference type="InterPro" id="IPR000719">
    <property type="entry name" value="Prot_kinase_dom"/>
</dbReference>
<feature type="region of interest" description="Disordered" evidence="11">
    <location>
        <begin position="40"/>
        <end position="65"/>
    </location>
</feature>
<dbReference type="EC" id="2.7.11.1" evidence="2"/>
<dbReference type="SUPFAM" id="SSF56112">
    <property type="entry name" value="Protein kinase-like (PK-like)"/>
    <property type="match status" value="2"/>
</dbReference>
<organism evidence="13 14">
    <name type="scientific">Gouania willdenowi</name>
    <name type="common">Blunt-snouted clingfish</name>
    <name type="synonym">Lepadogaster willdenowi</name>
    <dbReference type="NCBI Taxonomy" id="441366"/>
    <lineage>
        <taxon>Eukaryota</taxon>
        <taxon>Metazoa</taxon>
        <taxon>Chordata</taxon>
        <taxon>Craniata</taxon>
        <taxon>Vertebrata</taxon>
        <taxon>Euteleostomi</taxon>
        <taxon>Actinopterygii</taxon>
        <taxon>Neopterygii</taxon>
        <taxon>Teleostei</taxon>
        <taxon>Neoteleostei</taxon>
        <taxon>Acanthomorphata</taxon>
        <taxon>Ovalentaria</taxon>
        <taxon>Blenniimorphae</taxon>
        <taxon>Blenniiformes</taxon>
        <taxon>Gobiesocoidei</taxon>
        <taxon>Gobiesocidae</taxon>
        <taxon>Gobiesocinae</taxon>
        <taxon>Gouania</taxon>
    </lineage>
</organism>
<evidence type="ECO:0000256" key="7">
    <source>
        <dbReference type="ARBA" id="ARBA00022840"/>
    </source>
</evidence>
<comment type="catalytic activity">
    <reaction evidence="8">
        <text>L-threonyl-[protein] + ATP = O-phospho-L-threonyl-[protein] + ADP + H(+)</text>
        <dbReference type="Rhea" id="RHEA:46608"/>
        <dbReference type="Rhea" id="RHEA-COMP:11060"/>
        <dbReference type="Rhea" id="RHEA-COMP:11605"/>
        <dbReference type="ChEBI" id="CHEBI:15378"/>
        <dbReference type="ChEBI" id="CHEBI:30013"/>
        <dbReference type="ChEBI" id="CHEBI:30616"/>
        <dbReference type="ChEBI" id="CHEBI:61977"/>
        <dbReference type="ChEBI" id="CHEBI:456216"/>
        <dbReference type="EC" id="2.7.11.1"/>
    </reaction>
</comment>
<dbReference type="InterPro" id="IPR011009">
    <property type="entry name" value="Kinase-like_dom_sf"/>
</dbReference>
<reference evidence="13" key="1">
    <citation type="submission" date="2020-06" db="EMBL/GenBank/DDBJ databases">
        <authorList>
            <consortium name="Wellcome Sanger Institute Data Sharing"/>
        </authorList>
    </citation>
    <scope>NUCLEOTIDE SEQUENCE [LARGE SCALE GENOMIC DNA]</scope>
</reference>
<evidence type="ECO:0000256" key="9">
    <source>
        <dbReference type="ARBA" id="ARBA00048679"/>
    </source>
</evidence>
<accession>A0A8C5GSW2</accession>
<keyword evidence="5 10" id="KW-0547">Nucleotide-binding</keyword>
<comment type="similarity">
    <text evidence="1">Belongs to the protein kinase superfamily. CAMK Ser/Thr protein kinase family. PIM subfamily.</text>
</comment>
<keyword evidence="3" id="KW-0723">Serine/threonine-protein kinase</keyword>
<evidence type="ECO:0000313" key="13">
    <source>
        <dbReference type="Ensembl" id="ENSGWIP00000035002.1"/>
    </source>
</evidence>
<evidence type="ECO:0000256" key="1">
    <source>
        <dbReference type="ARBA" id="ARBA00005505"/>
    </source>
</evidence>
<dbReference type="GO" id="GO:0043066">
    <property type="term" value="P:negative regulation of apoptotic process"/>
    <property type="evidence" value="ECO:0007669"/>
    <property type="project" value="TreeGrafter"/>
</dbReference>
<dbReference type="InterPro" id="IPR017441">
    <property type="entry name" value="Protein_kinase_ATP_BS"/>
</dbReference>
<protein>
    <recommendedName>
        <fullName evidence="2">non-specific serine/threonine protein kinase</fullName>
        <ecNumber evidence="2">2.7.11.1</ecNumber>
    </recommendedName>
</protein>
<dbReference type="GO" id="GO:0005524">
    <property type="term" value="F:ATP binding"/>
    <property type="evidence" value="ECO:0007669"/>
    <property type="project" value="UniProtKB-UniRule"/>
</dbReference>
<evidence type="ECO:0000256" key="4">
    <source>
        <dbReference type="ARBA" id="ARBA00022679"/>
    </source>
</evidence>
<proteinExistence type="inferred from homology"/>
<dbReference type="Pfam" id="PF00069">
    <property type="entry name" value="Pkinase"/>
    <property type="match status" value="2"/>
</dbReference>
<dbReference type="PROSITE" id="PS00107">
    <property type="entry name" value="PROTEIN_KINASE_ATP"/>
    <property type="match status" value="1"/>
</dbReference>
<dbReference type="PANTHER" id="PTHR22984:SF11">
    <property type="entry name" value="AURORA KINASE-RELATED"/>
    <property type="match status" value="1"/>
</dbReference>
<dbReference type="AlphaFoldDB" id="A0A8C5GSW2"/>
<reference evidence="13" key="2">
    <citation type="submission" date="2025-05" db="UniProtKB">
        <authorList>
            <consortium name="Ensembl"/>
        </authorList>
    </citation>
    <scope>IDENTIFICATION</scope>
</reference>
<feature type="binding site" evidence="10">
    <location>
        <position position="503"/>
    </location>
    <ligand>
        <name>ATP</name>
        <dbReference type="ChEBI" id="CHEBI:30616"/>
    </ligand>
</feature>
<sequence length="802" mass="90787">MNRNNNNNNNKPSFLHRAICSTKRHFRKFFQKFKKDKSKDVERSCIPQQIPQQEDDEHHEGDTEDKEIFSQDILFPNLSFISSDSSGFGSSRTIINPKSWTWATIPSFPSSSTGSNPNVSSTTANDSLLEVLEYSCHHPDANKTTFHHNSAVLRSSEEFTSRYKEEKLLGEGGFSKVYYVKVNCQGNVYNEILEVFLLDQAAGCLCDGSFKNPTEVIIVMERLPDTVDGFDYLLEVNHIPEDKIKVIFTQIINAALLMHKNGVFHRDLKLENILVNRNKGTPEIRVIDFGCGDFVQNEPFRDFCGTLEFAPPEHIRGETYKAEATTVWQIGVMLHMTCTGVCFETSEYIKKDKEVLKNVSKECNDFLSQCLGDTEDKEIFSQDILFPNLSFISSDSSGFGSSRTIINPKSWTWATIPSFPSSSTGSNPNVSSTTANDSLLEVLEYSCHHPDANKTTFHHNSAVLRSSEEFTSRYKEEKLLGEGGFSKVYAGECRSTSTPVAIKHISKEDVEYVKVNCQGNVYNEILEVFLLDQAAGCLCDGSFKNPAVIGLMDVFQLETEVIIVMERLPDTVDGFDYLLEVNHIPEDKIKVIFTQIINAALLMHKNGVFHRDLKLENILVNRNKGTPEIRVIDFGCGDFVQNEPFRDFCGTLEFAPPEHIRGETYKAEATTVWQIGVMLHMTCTGVCFETSEYIKKDKEVLKNVSKECNDFLSQCLALDPNQRPTLEDLLLHPWLELTGPHEPEKLLLKQLNHSKEVIIMGDLNINWDVNQGRRSLKKVMDEMNMTQVVNDPTRITKSLKLT</sequence>
<feature type="compositionally biased region" description="Basic and acidic residues" evidence="11">
    <location>
        <begin position="56"/>
        <end position="65"/>
    </location>
</feature>